<organism evidence="7 8">
    <name type="scientific">Paramagnetospirillum magneticum (strain ATCC 700264 / AMB-1)</name>
    <name type="common">Magnetospirillum magneticum</name>
    <dbReference type="NCBI Taxonomy" id="342108"/>
    <lineage>
        <taxon>Bacteria</taxon>
        <taxon>Pseudomonadati</taxon>
        <taxon>Pseudomonadota</taxon>
        <taxon>Alphaproteobacteria</taxon>
        <taxon>Rhodospirillales</taxon>
        <taxon>Magnetospirillaceae</taxon>
        <taxon>Paramagnetospirillum</taxon>
    </lineage>
</organism>
<dbReference type="EMBL" id="AP007255">
    <property type="protein sequence ID" value="BAE48920.1"/>
    <property type="molecule type" value="Genomic_DNA"/>
</dbReference>
<evidence type="ECO:0000313" key="8">
    <source>
        <dbReference type="Proteomes" id="UP000007058"/>
    </source>
</evidence>
<dbReference type="SUPFAM" id="SSF52242">
    <property type="entry name" value="Cobalamin (vitamin B12)-binding domain"/>
    <property type="match status" value="1"/>
</dbReference>
<dbReference type="KEGG" id="mag:amb0116"/>
<evidence type="ECO:0000256" key="1">
    <source>
        <dbReference type="ARBA" id="ARBA00001966"/>
    </source>
</evidence>
<dbReference type="PANTHER" id="PTHR43409:SF7">
    <property type="entry name" value="BLL1977 PROTEIN"/>
    <property type="match status" value="1"/>
</dbReference>
<accession>Q2WB55</accession>
<keyword evidence="5" id="KW-0411">Iron-sulfur</keyword>
<dbReference type="InterPro" id="IPR051198">
    <property type="entry name" value="BchE-like"/>
</dbReference>
<dbReference type="AlphaFoldDB" id="Q2WB55"/>
<evidence type="ECO:0000256" key="3">
    <source>
        <dbReference type="ARBA" id="ARBA00022723"/>
    </source>
</evidence>
<dbReference type="Pfam" id="PF02310">
    <property type="entry name" value="B12-binding"/>
    <property type="match status" value="1"/>
</dbReference>
<evidence type="ECO:0000256" key="5">
    <source>
        <dbReference type="ARBA" id="ARBA00023014"/>
    </source>
</evidence>
<dbReference type="GO" id="GO:0051536">
    <property type="term" value="F:iron-sulfur cluster binding"/>
    <property type="evidence" value="ECO:0007669"/>
    <property type="project" value="UniProtKB-KW"/>
</dbReference>
<reference evidence="7 8" key="1">
    <citation type="journal article" date="2005" name="DNA Res.">
        <title>Complete genome sequence of the facultative anaerobic magnetotactic bacterium Magnetospirillum sp. strain AMB-1.</title>
        <authorList>
            <person name="Matsunaga T."/>
            <person name="Okamura Y."/>
            <person name="Fukuda Y."/>
            <person name="Wahyudi A.T."/>
            <person name="Murase Y."/>
            <person name="Takeyama H."/>
        </authorList>
    </citation>
    <scope>NUCLEOTIDE SEQUENCE [LARGE SCALE GENOMIC DNA]</scope>
    <source>
        <strain evidence="8">ATCC 700264 / AMB-1</strain>
    </source>
</reference>
<evidence type="ECO:0000256" key="2">
    <source>
        <dbReference type="ARBA" id="ARBA00022691"/>
    </source>
</evidence>
<dbReference type="STRING" id="342108.amb0116"/>
<dbReference type="SFLD" id="SFLDS00029">
    <property type="entry name" value="Radical_SAM"/>
    <property type="match status" value="1"/>
</dbReference>
<dbReference type="InterPro" id="IPR006158">
    <property type="entry name" value="Cobalamin-bd"/>
</dbReference>
<dbReference type="PROSITE" id="PS51332">
    <property type="entry name" value="B12_BINDING"/>
    <property type="match status" value="1"/>
</dbReference>
<proteinExistence type="predicted"/>
<keyword evidence="2" id="KW-0949">S-adenosyl-L-methionine</keyword>
<dbReference type="GO" id="GO:0046872">
    <property type="term" value="F:metal ion binding"/>
    <property type="evidence" value="ECO:0007669"/>
    <property type="project" value="UniProtKB-KW"/>
</dbReference>
<protein>
    <submittedName>
        <fullName evidence="7">Fe-S oxidoreductase</fullName>
    </submittedName>
</protein>
<dbReference type="HOGENOM" id="CLU_1169552_0_0_5"/>
<comment type="cofactor">
    <cofactor evidence="1">
        <name>[4Fe-4S] cluster</name>
        <dbReference type="ChEBI" id="CHEBI:49883"/>
    </cofactor>
</comment>
<name>Q2WB55_PARM1</name>
<dbReference type="Proteomes" id="UP000007058">
    <property type="component" value="Chromosome"/>
</dbReference>
<evidence type="ECO:0000256" key="4">
    <source>
        <dbReference type="ARBA" id="ARBA00023004"/>
    </source>
</evidence>
<dbReference type="InterPro" id="IPR036724">
    <property type="entry name" value="Cobalamin-bd_sf"/>
</dbReference>
<dbReference type="Gene3D" id="3.40.50.280">
    <property type="entry name" value="Cobalamin-binding domain"/>
    <property type="match status" value="1"/>
</dbReference>
<keyword evidence="4" id="KW-0408">Iron</keyword>
<keyword evidence="3" id="KW-0479">Metal-binding</keyword>
<evidence type="ECO:0000313" key="7">
    <source>
        <dbReference type="EMBL" id="BAE48920.1"/>
    </source>
</evidence>
<dbReference type="InterPro" id="IPR007197">
    <property type="entry name" value="rSAM"/>
</dbReference>
<feature type="domain" description="B12-binding" evidence="6">
    <location>
        <begin position="8"/>
        <end position="145"/>
    </location>
</feature>
<evidence type="ECO:0000259" key="6">
    <source>
        <dbReference type="PROSITE" id="PS51332"/>
    </source>
</evidence>
<gene>
    <name evidence="7" type="ordered locus">amb0116</name>
</gene>
<dbReference type="GO" id="GO:0003824">
    <property type="term" value="F:catalytic activity"/>
    <property type="evidence" value="ECO:0007669"/>
    <property type="project" value="InterPro"/>
</dbReference>
<keyword evidence="8" id="KW-1185">Reference proteome</keyword>
<dbReference type="PANTHER" id="PTHR43409">
    <property type="entry name" value="ANAEROBIC MAGNESIUM-PROTOPORPHYRIN IX MONOMETHYL ESTER CYCLASE-RELATED"/>
    <property type="match status" value="1"/>
</dbReference>
<sequence>MAMIDALLIYPRLGTMDALVTDIPLSLIYAASDSVKRGYAVKVVDLRIEREDWREVLAPYLQQGVKLVGISVMTGRPLVNSRDISQFVREVAPKTKIIWGGPHPTVVPDTIKETYIDYLGRGYGSELLASLLDLLSGKRDDMEIPGLSYKQADGTPVHIPRPSTFETLSYKDLPYQLIDVNHPGYVRSYNNQRIFPIFTSIGCPYKCNFCVSPAVYREINGAKWRPLENEEVINHIE</sequence>
<dbReference type="GO" id="GO:0031419">
    <property type="term" value="F:cobalamin binding"/>
    <property type="evidence" value="ECO:0007669"/>
    <property type="project" value="InterPro"/>
</dbReference>
<dbReference type="SFLD" id="SFLDG01082">
    <property type="entry name" value="B12-binding_domain_containing"/>
    <property type="match status" value="1"/>
</dbReference>